<keyword evidence="1" id="KW-0472">Membrane</keyword>
<dbReference type="NCBIfam" id="TIGR02226">
    <property type="entry name" value="two_anch"/>
    <property type="match status" value="1"/>
</dbReference>
<gene>
    <name evidence="3" type="ORF">EV696_11218</name>
</gene>
<name>A0A4R6UMU9_9GAMM</name>
<dbReference type="InterPro" id="IPR024163">
    <property type="entry name" value="Aerotolerance_reg_N"/>
</dbReference>
<evidence type="ECO:0000259" key="2">
    <source>
        <dbReference type="Pfam" id="PF07584"/>
    </source>
</evidence>
<comment type="caution">
    <text evidence="3">The sequence shown here is derived from an EMBL/GenBank/DDBJ whole genome shotgun (WGS) entry which is preliminary data.</text>
</comment>
<accession>A0A4R6UMU9</accession>
<organism evidence="3 4">
    <name type="scientific">Permianibacter aggregans</name>
    <dbReference type="NCBI Taxonomy" id="1510150"/>
    <lineage>
        <taxon>Bacteria</taxon>
        <taxon>Pseudomonadati</taxon>
        <taxon>Pseudomonadota</taxon>
        <taxon>Gammaproteobacteria</taxon>
        <taxon>Pseudomonadales</taxon>
        <taxon>Pseudomonadaceae</taxon>
        <taxon>Permianibacter</taxon>
    </lineage>
</organism>
<dbReference type="InterPro" id="IPR011933">
    <property type="entry name" value="Double_TM_dom"/>
</dbReference>
<dbReference type="Proteomes" id="UP000295375">
    <property type="component" value="Unassembled WGS sequence"/>
</dbReference>
<feature type="domain" description="Aerotolerance regulator N-terminal" evidence="2">
    <location>
        <begin position="4"/>
        <end position="79"/>
    </location>
</feature>
<dbReference type="Pfam" id="PF07584">
    <property type="entry name" value="BatA"/>
    <property type="match status" value="1"/>
</dbReference>
<evidence type="ECO:0000313" key="4">
    <source>
        <dbReference type="Proteomes" id="UP000295375"/>
    </source>
</evidence>
<sequence>MLTMIQFQVPMALWALSAMILPVLLHWWHRQQQQPEHFYALRFLPAEETPVRHRRLHDPWLLLLRMLILALLALWLAEPTFSWSPTRERDIELVHPRAELPDENQHSERYWLCADGLRPIREPRCEEPALWLSLLRHQQALADVRQITLYLPEGLLLTGNLKPSLPYQVVLQRVAATTLFSPAPIRIAAPVSWQPAIDALNALRLHAIWQRVDLSTESPVDIAVHRDDLPAAVHWYPQPFDAQSDSGLQSLQQNRVLYLAPVPSDPNNLTTEVLAELIDRSETWLRQWQPAALSDNASIQPHFAESEVSSFSRTLPLQNLLMVLLLLAIVIERGISYGRR</sequence>
<keyword evidence="4" id="KW-1185">Reference proteome</keyword>
<reference evidence="3 4" key="1">
    <citation type="submission" date="2019-03" db="EMBL/GenBank/DDBJ databases">
        <title>Genomic Encyclopedia of Type Strains, Phase IV (KMG-IV): sequencing the most valuable type-strain genomes for metagenomic binning, comparative biology and taxonomic classification.</title>
        <authorList>
            <person name="Goeker M."/>
        </authorList>
    </citation>
    <scope>NUCLEOTIDE SEQUENCE [LARGE SCALE GENOMIC DNA]</scope>
    <source>
        <strain evidence="3 4">DSM 103792</strain>
    </source>
</reference>
<dbReference type="EMBL" id="SNYM01000012">
    <property type="protein sequence ID" value="TDQ46763.1"/>
    <property type="molecule type" value="Genomic_DNA"/>
</dbReference>
<keyword evidence="1" id="KW-1133">Transmembrane helix</keyword>
<evidence type="ECO:0000256" key="1">
    <source>
        <dbReference type="SAM" id="Phobius"/>
    </source>
</evidence>
<evidence type="ECO:0000313" key="3">
    <source>
        <dbReference type="EMBL" id="TDQ46763.1"/>
    </source>
</evidence>
<keyword evidence="1" id="KW-0812">Transmembrane</keyword>
<proteinExistence type="predicted"/>
<feature type="transmembrane region" description="Helical" evidence="1">
    <location>
        <begin position="60"/>
        <end position="77"/>
    </location>
</feature>
<dbReference type="AlphaFoldDB" id="A0A4R6UMU9"/>
<dbReference type="RefSeq" id="WP_133591476.1">
    <property type="nucleotide sequence ID" value="NZ_CP037953.1"/>
</dbReference>
<feature type="transmembrane region" description="Helical" evidence="1">
    <location>
        <begin position="12"/>
        <end position="28"/>
    </location>
</feature>
<protein>
    <submittedName>
        <fullName evidence="3">Putative membrane protein (TIGR02226 family)</fullName>
    </submittedName>
</protein>